<dbReference type="SUPFAM" id="SSF81296">
    <property type="entry name" value="E set domains"/>
    <property type="match status" value="1"/>
</dbReference>
<dbReference type="SUPFAM" id="SSF56524">
    <property type="entry name" value="Oxidoreductase molybdopterin-binding domain"/>
    <property type="match status" value="1"/>
</dbReference>
<dbReference type="Gene3D" id="2.60.40.650">
    <property type="match status" value="1"/>
</dbReference>
<keyword evidence="2" id="KW-0500">Molybdenum</keyword>
<dbReference type="InterPro" id="IPR036374">
    <property type="entry name" value="OxRdtase_Mopterin-bd_sf"/>
</dbReference>
<evidence type="ECO:0000256" key="2">
    <source>
        <dbReference type="ARBA" id="ARBA00022505"/>
    </source>
</evidence>
<accession>A0A5R9J245</accession>
<feature type="domain" description="Oxidoreductase molybdopterin-binding" evidence="5">
    <location>
        <begin position="37"/>
        <end position="210"/>
    </location>
</feature>
<dbReference type="InterPro" id="IPR000572">
    <property type="entry name" value="OxRdtase_Mopterin-bd_dom"/>
</dbReference>
<evidence type="ECO:0000259" key="5">
    <source>
        <dbReference type="Pfam" id="PF00174"/>
    </source>
</evidence>
<dbReference type="GO" id="GO:0020037">
    <property type="term" value="F:heme binding"/>
    <property type="evidence" value="ECO:0007669"/>
    <property type="project" value="TreeGrafter"/>
</dbReference>
<evidence type="ECO:0000259" key="6">
    <source>
        <dbReference type="Pfam" id="PF03404"/>
    </source>
</evidence>
<dbReference type="GO" id="GO:0043546">
    <property type="term" value="F:molybdopterin cofactor binding"/>
    <property type="evidence" value="ECO:0007669"/>
    <property type="project" value="TreeGrafter"/>
</dbReference>
<dbReference type="OrthoDB" id="9778777at2"/>
<protein>
    <submittedName>
        <fullName evidence="7">Sulfite oxidase</fullName>
    </submittedName>
</protein>
<comment type="caution">
    <text evidence="7">The sequence shown here is derived from an EMBL/GenBank/DDBJ whole genome shotgun (WGS) entry which is preliminary data.</text>
</comment>
<dbReference type="PANTHER" id="PTHR19372:SF7">
    <property type="entry name" value="SULFITE OXIDASE, MITOCHONDRIAL"/>
    <property type="match status" value="1"/>
</dbReference>
<dbReference type="Proteomes" id="UP000305654">
    <property type="component" value="Unassembled WGS sequence"/>
</dbReference>
<dbReference type="InterPro" id="IPR008335">
    <property type="entry name" value="Mopterin_OxRdtase_euk"/>
</dbReference>
<dbReference type="InterPro" id="IPR014756">
    <property type="entry name" value="Ig_E-set"/>
</dbReference>
<evidence type="ECO:0000313" key="7">
    <source>
        <dbReference type="EMBL" id="TLU71694.1"/>
    </source>
</evidence>
<dbReference type="GO" id="GO:0030151">
    <property type="term" value="F:molybdenum ion binding"/>
    <property type="evidence" value="ECO:0007669"/>
    <property type="project" value="InterPro"/>
</dbReference>
<reference evidence="7 8" key="1">
    <citation type="submission" date="2019-05" db="EMBL/GenBank/DDBJ databases">
        <authorList>
            <person name="Pankratov T."/>
            <person name="Grouzdev D."/>
        </authorList>
    </citation>
    <scope>NUCLEOTIDE SEQUENCE [LARGE SCALE GENOMIC DNA]</scope>
    <source>
        <strain evidence="7 8">KEBCLARHB70R</strain>
    </source>
</reference>
<dbReference type="Pfam" id="PF00174">
    <property type="entry name" value="Oxidored_molyb"/>
    <property type="match status" value="1"/>
</dbReference>
<keyword evidence="4" id="KW-0560">Oxidoreductase</keyword>
<sequence length="354" mass="38704">MTSLIVHSAAPFNAEPNLDRLRASFVTDAEDFYVRSHGDIPQLDAATHRLRIDGLVDRPLDLSMPELRDLAPHRTVGAVLQCAGNRRADLQPVKPTTGDPWAPGAIGYARWTGIPLYEVLRAAGASAASHVAFTGADVVEEAGQRVRYGVSIGMQRALQDDVLLAWAMNDKPLKREHGYPLRLMVPGYAGVRSPKWLTSITVQDRPSDNPMQQQDYKLLPPDIDAETVDWNAGLTIDAMPLNSAICTPQADAILSPGCTEVRGYAIASGRAVARVDVSPDGGRHWVQAALQRDPEEPAAWIFWQTTLDLPAGEHELVVRAWDEAGQTQPASAAEVWNFKGYLCAAWHRVKVIVT</sequence>
<dbReference type="RefSeq" id="WP_138326764.1">
    <property type="nucleotide sequence ID" value="NZ_VCDI01000005.1"/>
</dbReference>
<dbReference type="CDD" id="cd02110">
    <property type="entry name" value="SO_family_Moco_dimer"/>
    <property type="match status" value="1"/>
</dbReference>
<dbReference type="Gene3D" id="3.90.420.10">
    <property type="entry name" value="Oxidoreductase, molybdopterin-binding domain"/>
    <property type="match status" value="1"/>
</dbReference>
<dbReference type="GO" id="GO:0008482">
    <property type="term" value="F:sulfite oxidase activity"/>
    <property type="evidence" value="ECO:0007669"/>
    <property type="project" value="TreeGrafter"/>
</dbReference>
<comment type="cofactor">
    <cofactor evidence="1">
        <name>Mo-molybdopterin</name>
        <dbReference type="ChEBI" id="CHEBI:71302"/>
    </cofactor>
</comment>
<evidence type="ECO:0000313" key="8">
    <source>
        <dbReference type="Proteomes" id="UP000305654"/>
    </source>
</evidence>
<evidence type="ECO:0000256" key="3">
    <source>
        <dbReference type="ARBA" id="ARBA00022723"/>
    </source>
</evidence>
<dbReference type="EMBL" id="VCDI01000005">
    <property type="protein sequence ID" value="TLU71694.1"/>
    <property type="molecule type" value="Genomic_DNA"/>
</dbReference>
<name>A0A5R9J245_9PROT</name>
<dbReference type="Pfam" id="PF03404">
    <property type="entry name" value="Mo-co_dimer"/>
    <property type="match status" value="1"/>
</dbReference>
<proteinExistence type="predicted"/>
<keyword evidence="8" id="KW-1185">Reference proteome</keyword>
<keyword evidence="3" id="KW-0479">Metal-binding</keyword>
<evidence type="ECO:0000256" key="1">
    <source>
        <dbReference type="ARBA" id="ARBA00001924"/>
    </source>
</evidence>
<dbReference type="FunFam" id="3.90.420.10:FF:000002">
    <property type="entry name" value="sulfite oxidase, mitochondrial"/>
    <property type="match status" value="1"/>
</dbReference>
<dbReference type="PRINTS" id="PR00407">
    <property type="entry name" value="EUMOPTERIN"/>
</dbReference>
<dbReference type="GO" id="GO:0006790">
    <property type="term" value="P:sulfur compound metabolic process"/>
    <property type="evidence" value="ECO:0007669"/>
    <property type="project" value="TreeGrafter"/>
</dbReference>
<dbReference type="AlphaFoldDB" id="A0A5R9J245"/>
<feature type="domain" description="Moybdenum cofactor oxidoreductase dimerisation" evidence="6">
    <location>
        <begin position="236"/>
        <end position="353"/>
    </location>
</feature>
<evidence type="ECO:0000256" key="4">
    <source>
        <dbReference type="ARBA" id="ARBA00023002"/>
    </source>
</evidence>
<dbReference type="InterPro" id="IPR005066">
    <property type="entry name" value="MoCF_OxRdtse_dimer"/>
</dbReference>
<organism evidence="7 8">
    <name type="scientific">Lichenicoccus roseus</name>
    <dbReference type="NCBI Taxonomy" id="2683649"/>
    <lineage>
        <taxon>Bacteria</taxon>
        <taxon>Pseudomonadati</taxon>
        <taxon>Pseudomonadota</taxon>
        <taxon>Alphaproteobacteria</taxon>
        <taxon>Acetobacterales</taxon>
        <taxon>Acetobacteraceae</taxon>
        <taxon>Lichenicoccus</taxon>
    </lineage>
</organism>
<dbReference type="PANTHER" id="PTHR19372">
    <property type="entry name" value="SULFITE REDUCTASE"/>
    <property type="match status" value="1"/>
</dbReference>
<gene>
    <name evidence="7" type="ORF">FE263_14580</name>
</gene>